<sequence>MRTAGLDSSQGPTAAKYILETVKPQRIAIIHDKQQYGEGLARSVQDGLKQAMPILSFLMVLPPAKKISPP</sequence>
<organism evidence="1 2">
    <name type="scientific">Salmonella enterica I</name>
    <dbReference type="NCBI Taxonomy" id="59201"/>
    <lineage>
        <taxon>Bacteria</taxon>
        <taxon>Pseudomonadati</taxon>
        <taxon>Pseudomonadota</taxon>
        <taxon>Gammaproteobacteria</taxon>
        <taxon>Enterobacterales</taxon>
        <taxon>Enterobacteriaceae</taxon>
        <taxon>Salmonella</taxon>
    </lineage>
</organism>
<reference evidence="1 2" key="1">
    <citation type="submission" date="2018-12" db="EMBL/GenBank/DDBJ databases">
        <authorList>
            <consortium name="Pathogen Informatics"/>
        </authorList>
    </citation>
    <scope>NUCLEOTIDE SEQUENCE [LARGE SCALE GENOMIC DNA]</scope>
    <source>
        <strain evidence="1 2">NCTC8272</strain>
    </source>
</reference>
<proteinExistence type="predicted"/>
<evidence type="ECO:0000313" key="1">
    <source>
        <dbReference type="EMBL" id="VEA43043.1"/>
    </source>
</evidence>
<gene>
    <name evidence="1" type="primary">livK_2</name>
    <name evidence="1" type="ORF">NCTC8272_04745</name>
</gene>
<name>A0A3S4JFW1_SALET</name>
<accession>A0A3S4JFW1</accession>
<dbReference type="Proteomes" id="UP000277214">
    <property type="component" value="Chromosome 1"/>
</dbReference>
<dbReference type="InterPro" id="IPR028082">
    <property type="entry name" value="Peripla_BP_I"/>
</dbReference>
<dbReference type="EMBL" id="LR134149">
    <property type="protein sequence ID" value="VEA43043.1"/>
    <property type="molecule type" value="Genomic_DNA"/>
</dbReference>
<dbReference type="PANTHER" id="PTHR47151">
    <property type="entry name" value="LEU/ILE/VAL-BINDING ABC TRANSPORTER SUBUNIT"/>
    <property type="match status" value="1"/>
</dbReference>
<protein>
    <submittedName>
        <fullName evidence="1">Leucine-specific binding protein</fullName>
    </submittedName>
</protein>
<dbReference type="AlphaFoldDB" id="A0A3S4JFW1"/>
<dbReference type="Gene3D" id="3.40.50.2300">
    <property type="match status" value="1"/>
</dbReference>
<dbReference type="SUPFAM" id="SSF53822">
    <property type="entry name" value="Periplasmic binding protein-like I"/>
    <property type="match status" value="1"/>
</dbReference>
<dbReference type="PANTHER" id="PTHR47151:SF3">
    <property type="entry name" value="LEUCINE-SPECIFIC-BINDING PROTEIN"/>
    <property type="match status" value="1"/>
</dbReference>
<evidence type="ECO:0000313" key="2">
    <source>
        <dbReference type="Proteomes" id="UP000277214"/>
    </source>
</evidence>